<proteinExistence type="predicted"/>
<dbReference type="EMBL" id="CP046620">
    <property type="protein sequence ID" value="QHQ34953.1"/>
    <property type="molecule type" value="Genomic_DNA"/>
</dbReference>
<evidence type="ECO:0000256" key="1">
    <source>
        <dbReference type="ARBA" id="ARBA00023002"/>
    </source>
</evidence>
<dbReference type="InterPro" id="IPR036188">
    <property type="entry name" value="FAD/NAD-bd_sf"/>
</dbReference>
<protein>
    <submittedName>
        <fullName evidence="3">Potassium transporter</fullName>
    </submittedName>
</protein>
<organism evidence="3 4">
    <name type="scientific">Algicella marina</name>
    <dbReference type="NCBI Taxonomy" id="2683284"/>
    <lineage>
        <taxon>Bacteria</taxon>
        <taxon>Pseudomonadati</taxon>
        <taxon>Pseudomonadota</taxon>
        <taxon>Alphaproteobacteria</taxon>
        <taxon>Rhodobacterales</taxon>
        <taxon>Paracoccaceae</taxon>
        <taxon>Algicella</taxon>
    </lineage>
</organism>
<dbReference type="PANTHER" id="PTHR43539">
    <property type="entry name" value="FLAVIN-BINDING MONOOXYGENASE-LIKE PROTEIN (AFU_ORTHOLOGUE AFUA_4G09220)"/>
    <property type="match status" value="1"/>
</dbReference>
<dbReference type="PANTHER" id="PTHR43539:SF78">
    <property type="entry name" value="FLAVIN-CONTAINING MONOOXYGENASE"/>
    <property type="match status" value="1"/>
</dbReference>
<dbReference type="Pfam" id="PF07992">
    <property type="entry name" value="Pyr_redox_2"/>
    <property type="match status" value="1"/>
</dbReference>
<evidence type="ECO:0000259" key="2">
    <source>
        <dbReference type="Pfam" id="PF07992"/>
    </source>
</evidence>
<dbReference type="Gene3D" id="3.50.50.60">
    <property type="entry name" value="FAD/NAD(P)-binding domain"/>
    <property type="match status" value="1"/>
</dbReference>
<dbReference type="KEGG" id="amaq:GO499_06955"/>
<name>A0A6P1SZZ9_9RHOB</name>
<evidence type="ECO:0000313" key="3">
    <source>
        <dbReference type="EMBL" id="QHQ34953.1"/>
    </source>
</evidence>
<feature type="domain" description="FAD/NAD(P)-binding" evidence="2">
    <location>
        <begin position="12"/>
        <end position="219"/>
    </location>
</feature>
<dbReference type="GO" id="GO:0004497">
    <property type="term" value="F:monooxygenase activity"/>
    <property type="evidence" value="ECO:0007669"/>
    <property type="project" value="TreeGrafter"/>
</dbReference>
<dbReference type="GO" id="GO:0050660">
    <property type="term" value="F:flavin adenine dinucleotide binding"/>
    <property type="evidence" value="ECO:0007669"/>
    <property type="project" value="TreeGrafter"/>
</dbReference>
<keyword evidence="1" id="KW-0560">Oxidoreductase</keyword>
<dbReference type="RefSeq" id="WP_161861518.1">
    <property type="nucleotide sequence ID" value="NZ_CP046620.1"/>
</dbReference>
<dbReference type="InterPro" id="IPR023753">
    <property type="entry name" value="FAD/NAD-binding_dom"/>
</dbReference>
<reference evidence="3 4" key="1">
    <citation type="submission" date="2019-12" db="EMBL/GenBank/DDBJ databases">
        <title>Complete genome sequence of Algicella marina strain 9Alg 56(T) isolated from the red alga Tichocarpus crinitus.</title>
        <authorList>
            <person name="Kim S.-G."/>
            <person name="Nedashkovskaya O.I."/>
        </authorList>
    </citation>
    <scope>NUCLEOTIDE SEQUENCE [LARGE SCALE GENOMIC DNA]</scope>
    <source>
        <strain evidence="3 4">9Alg 56</strain>
    </source>
</reference>
<sequence length="484" mass="53978">MTNQATPTPAHYDLCIIGAGLSGMNALFAAAEVLPRDATVVLIDRNERCGGMWIAAYDYVRLHQPHPMFTAGNIPWAWTKAREHLASRDEVISHFGHCLATLRAKVSVTERFGLECVSINETKQSVMVQCRNSANDDETIHATRVIHASGYQITPPAPLSFTCKRILSTTPEHLFEKLGEASSPDVYVIGGGKTGMDTALALFDKAPDKRIHLVNGTGTIFGNRNLYAPKGVKRWWHGKLSLSTFADLALRFDGRNARDVFTYFRQHFTVGPDSNAQQFFFGLLSEEENARLSAGLTSMIGDYLEDVVECGGTPHLLLRSGRRVAIAPGSTIVNCTGHILRKDLQYRPYISAEGKVLTISPRSMVHFLSSVSAYFLTHLFLRNRLPDRHLYALDMQSLLRSSRQDWQMTGITLSLLNTLVFAERLPIGVLAKCGLDQDFWFPFPRRLAAMVRLGFRRTQLKAHCRQVLDAVQRRHGIRCAPLAG</sequence>
<dbReference type="SUPFAM" id="SSF51905">
    <property type="entry name" value="FAD/NAD(P)-binding domain"/>
    <property type="match status" value="2"/>
</dbReference>
<dbReference type="AlphaFoldDB" id="A0A6P1SZZ9"/>
<accession>A0A6P1SZZ9</accession>
<dbReference type="InterPro" id="IPR050982">
    <property type="entry name" value="Auxin_biosynth/cation_transpt"/>
</dbReference>
<keyword evidence="4" id="KW-1185">Reference proteome</keyword>
<dbReference type="Proteomes" id="UP000464495">
    <property type="component" value="Chromosome"/>
</dbReference>
<dbReference type="PRINTS" id="PR00368">
    <property type="entry name" value="FADPNR"/>
</dbReference>
<evidence type="ECO:0000313" key="4">
    <source>
        <dbReference type="Proteomes" id="UP000464495"/>
    </source>
</evidence>
<gene>
    <name evidence="3" type="ORF">GO499_06955</name>
</gene>